<dbReference type="EMBL" id="UZAG01001756">
    <property type="protein sequence ID" value="VDO12017.1"/>
    <property type="molecule type" value="Genomic_DNA"/>
</dbReference>
<feature type="region of interest" description="Disordered" evidence="1">
    <location>
        <begin position="116"/>
        <end position="197"/>
    </location>
</feature>
<dbReference type="STRING" id="42155.A0A0R3Q970"/>
<evidence type="ECO:0000313" key="2">
    <source>
        <dbReference type="EMBL" id="VDO12017.1"/>
    </source>
</evidence>
<dbReference type="AlphaFoldDB" id="A0A0R3Q970"/>
<dbReference type="WBParaSite" id="BTMF_0000287801-mRNA-1">
    <property type="protein sequence ID" value="BTMF_0000287801-mRNA-1"/>
    <property type="gene ID" value="BTMF_0000287801"/>
</dbReference>
<keyword evidence="3" id="KW-1185">Reference proteome</keyword>
<dbReference type="Proteomes" id="UP000280834">
    <property type="component" value="Unassembled WGS sequence"/>
</dbReference>
<gene>
    <name evidence="2" type="ORF">BTMF_LOCUS2202</name>
</gene>
<evidence type="ECO:0000313" key="4">
    <source>
        <dbReference type="WBParaSite" id="BTMF_0000287801-mRNA-1"/>
    </source>
</evidence>
<feature type="compositionally biased region" description="Polar residues" evidence="1">
    <location>
        <begin position="126"/>
        <end position="149"/>
    </location>
</feature>
<proteinExistence type="predicted"/>
<name>A0A0R3Q970_9BILA</name>
<protein>
    <submittedName>
        <fullName evidence="2 4">Uncharacterized protein</fullName>
    </submittedName>
</protein>
<sequence length="209" mass="22494">MFSDGEATPRASTTDSNVASIEYDKDPINSTIDAVVMRALSDQDSFSSTSISNYFRGSRNRLSTNIQSSTAEQTGTSDRKMMGNNVNNSMRPLNAIKQPGQFQSSQQAQQFSNTDAIEGSGVGASGSHNGQATGNSSFPSSKTLVSASRESFHGGNSEMHGLTLSARQQKDQRISDRIGDQRSNNTAEHHHLTNGHESLNMLKVSGLVY</sequence>
<feature type="compositionally biased region" description="Polar residues" evidence="1">
    <location>
        <begin position="62"/>
        <end position="76"/>
    </location>
</feature>
<feature type="compositionally biased region" description="Basic and acidic residues" evidence="1">
    <location>
        <begin position="168"/>
        <end position="180"/>
    </location>
</feature>
<feature type="region of interest" description="Disordered" evidence="1">
    <location>
        <begin position="62"/>
        <end position="82"/>
    </location>
</feature>
<accession>A0A0R3Q970</accession>
<reference evidence="2 3" key="2">
    <citation type="submission" date="2018-11" db="EMBL/GenBank/DDBJ databases">
        <authorList>
            <consortium name="Pathogen Informatics"/>
        </authorList>
    </citation>
    <scope>NUCLEOTIDE SEQUENCE [LARGE SCALE GENOMIC DNA]</scope>
</reference>
<evidence type="ECO:0000313" key="3">
    <source>
        <dbReference type="Proteomes" id="UP000280834"/>
    </source>
</evidence>
<reference evidence="4" key="1">
    <citation type="submission" date="2017-02" db="UniProtKB">
        <authorList>
            <consortium name="WormBaseParasite"/>
        </authorList>
    </citation>
    <scope>IDENTIFICATION</scope>
</reference>
<organism evidence="4">
    <name type="scientific">Brugia timori</name>
    <dbReference type="NCBI Taxonomy" id="42155"/>
    <lineage>
        <taxon>Eukaryota</taxon>
        <taxon>Metazoa</taxon>
        <taxon>Ecdysozoa</taxon>
        <taxon>Nematoda</taxon>
        <taxon>Chromadorea</taxon>
        <taxon>Rhabditida</taxon>
        <taxon>Spirurina</taxon>
        <taxon>Spiruromorpha</taxon>
        <taxon>Filarioidea</taxon>
        <taxon>Onchocercidae</taxon>
        <taxon>Brugia</taxon>
    </lineage>
</organism>
<evidence type="ECO:0000256" key="1">
    <source>
        <dbReference type="SAM" id="MobiDB-lite"/>
    </source>
</evidence>